<evidence type="ECO:0000313" key="2">
    <source>
        <dbReference type="EMBL" id="OTG22856.1"/>
    </source>
</evidence>
<organism evidence="2 3">
    <name type="scientific">Helianthus annuus</name>
    <name type="common">Common sunflower</name>
    <dbReference type="NCBI Taxonomy" id="4232"/>
    <lineage>
        <taxon>Eukaryota</taxon>
        <taxon>Viridiplantae</taxon>
        <taxon>Streptophyta</taxon>
        <taxon>Embryophyta</taxon>
        <taxon>Tracheophyta</taxon>
        <taxon>Spermatophyta</taxon>
        <taxon>Magnoliopsida</taxon>
        <taxon>eudicotyledons</taxon>
        <taxon>Gunneridae</taxon>
        <taxon>Pentapetalae</taxon>
        <taxon>asterids</taxon>
        <taxon>campanulids</taxon>
        <taxon>Asterales</taxon>
        <taxon>Asteraceae</taxon>
        <taxon>Asteroideae</taxon>
        <taxon>Heliantheae alliance</taxon>
        <taxon>Heliantheae</taxon>
        <taxon>Helianthus</taxon>
    </lineage>
</organism>
<dbReference type="EMBL" id="CM007895">
    <property type="protein sequence ID" value="OTG22856.1"/>
    <property type="molecule type" value="Genomic_DNA"/>
</dbReference>
<proteinExistence type="predicted"/>
<protein>
    <submittedName>
        <fullName evidence="2">Uncharacterized protein</fullName>
    </submittedName>
</protein>
<keyword evidence="1" id="KW-0472">Membrane</keyword>
<reference evidence="3" key="1">
    <citation type="journal article" date="2017" name="Nature">
        <title>The sunflower genome provides insights into oil metabolism, flowering and Asterid evolution.</title>
        <authorList>
            <person name="Badouin H."/>
            <person name="Gouzy J."/>
            <person name="Grassa C.J."/>
            <person name="Murat F."/>
            <person name="Staton S.E."/>
            <person name="Cottret L."/>
            <person name="Lelandais-Briere C."/>
            <person name="Owens G.L."/>
            <person name="Carrere S."/>
            <person name="Mayjonade B."/>
            <person name="Legrand L."/>
            <person name="Gill N."/>
            <person name="Kane N.C."/>
            <person name="Bowers J.E."/>
            <person name="Hubner S."/>
            <person name="Bellec A."/>
            <person name="Berard A."/>
            <person name="Berges H."/>
            <person name="Blanchet N."/>
            <person name="Boniface M.C."/>
            <person name="Brunel D."/>
            <person name="Catrice O."/>
            <person name="Chaidir N."/>
            <person name="Claudel C."/>
            <person name="Donnadieu C."/>
            <person name="Faraut T."/>
            <person name="Fievet G."/>
            <person name="Helmstetter N."/>
            <person name="King M."/>
            <person name="Knapp S.J."/>
            <person name="Lai Z."/>
            <person name="Le Paslier M.C."/>
            <person name="Lippi Y."/>
            <person name="Lorenzon L."/>
            <person name="Mandel J.R."/>
            <person name="Marage G."/>
            <person name="Marchand G."/>
            <person name="Marquand E."/>
            <person name="Bret-Mestries E."/>
            <person name="Morien E."/>
            <person name="Nambeesan S."/>
            <person name="Nguyen T."/>
            <person name="Pegot-Espagnet P."/>
            <person name="Pouilly N."/>
            <person name="Raftis F."/>
            <person name="Sallet E."/>
            <person name="Schiex T."/>
            <person name="Thomas J."/>
            <person name="Vandecasteele C."/>
            <person name="Vares D."/>
            <person name="Vear F."/>
            <person name="Vautrin S."/>
            <person name="Crespi M."/>
            <person name="Mangin B."/>
            <person name="Burke J.M."/>
            <person name="Salse J."/>
            <person name="Munos S."/>
            <person name="Vincourt P."/>
            <person name="Rieseberg L.H."/>
            <person name="Langlade N.B."/>
        </authorList>
    </citation>
    <scope>NUCLEOTIDE SEQUENCE [LARGE SCALE GENOMIC DNA]</scope>
    <source>
        <strain evidence="3">cv. SF193</strain>
    </source>
</reference>
<gene>
    <name evidence="2" type="ORF">HannXRQ_Chr06g0176031</name>
</gene>
<name>A0A251UIZ4_HELAN</name>
<feature type="transmembrane region" description="Helical" evidence="1">
    <location>
        <begin position="7"/>
        <end position="26"/>
    </location>
</feature>
<keyword evidence="1" id="KW-1133">Transmembrane helix</keyword>
<evidence type="ECO:0000313" key="3">
    <source>
        <dbReference type="Proteomes" id="UP000215914"/>
    </source>
</evidence>
<accession>A0A251UIZ4</accession>
<evidence type="ECO:0000256" key="1">
    <source>
        <dbReference type="SAM" id="Phobius"/>
    </source>
</evidence>
<keyword evidence="1" id="KW-0812">Transmembrane</keyword>
<sequence>MHDTCHMICCCGLIGLFGGVGLIIVLKHASPILFFFLLNLIHKHAFFSQSREGERERLRLTTVVVSGR</sequence>
<dbReference type="InParanoid" id="A0A251UIZ4"/>
<keyword evidence="3" id="KW-1185">Reference proteome</keyword>
<dbReference type="Proteomes" id="UP000215914">
    <property type="component" value="Chromosome 6"/>
</dbReference>
<dbReference type="AlphaFoldDB" id="A0A251UIZ4"/>